<comment type="caution">
    <text evidence="1">The sequence shown here is derived from an EMBL/GenBank/DDBJ whole genome shotgun (WGS) entry which is preliminary data.</text>
</comment>
<gene>
    <name evidence="1" type="ORF">AJ80_00625</name>
</gene>
<dbReference type="EMBL" id="PDNA01000005">
    <property type="protein sequence ID" value="PGH27612.1"/>
    <property type="molecule type" value="Genomic_DNA"/>
</dbReference>
<dbReference type="AlphaFoldDB" id="A0A2B7Z3H8"/>
<keyword evidence="2" id="KW-1185">Reference proteome</keyword>
<accession>A0A2B7Z3H8</accession>
<proteinExistence type="predicted"/>
<evidence type="ECO:0000313" key="1">
    <source>
        <dbReference type="EMBL" id="PGH27612.1"/>
    </source>
</evidence>
<dbReference type="InterPro" id="IPR053717">
    <property type="entry name" value="MerB_lyase_sf"/>
</dbReference>
<organism evidence="1 2">
    <name type="scientific">Polytolypa hystricis (strain UAMH7299)</name>
    <dbReference type="NCBI Taxonomy" id="1447883"/>
    <lineage>
        <taxon>Eukaryota</taxon>
        <taxon>Fungi</taxon>
        <taxon>Dikarya</taxon>
        <taxon>Ascomycota</taxon>
        <taxon>Pezizomycotina</taxon>
        <taxon>Eurotiomycetes</taxon>
        <taxon>Eurotiomycetidae</taxon>
        <taxon>Onygenales</taxon>
        <taxon>Onygenales incertae sedis</taxon>
        <taxon>Polytolypa</taxon>
    </lineage>
</organism>
<dbReference type="Gene3D" id="3.30.450.410">
    <property type="match status" value="1"/>
</dbReference>
<sequence length="174" mass="19558">MSAVICQMLYSPPFGKAAQGYIYPSLLFQEMDTSIRKIRRALFTFYLHHCRPPAVDELASAAGEPQANIKTTLSTLQDLQPYSSVTGIFRARYINNFEKANPTRGRPHSLSLPALDTSELGQLRIRARVHDPLPSSILPADQVTITVRSGSIWARIDLHHRSSDRPTNHLQEYS</sequence>
<evidence type="ECO:0000313" key="2">
    <source>
        <dbReference type="Proteomes" id="UP000224634"/>
    </source>
</evidence>
<dbReference type="Proteomes" id="UP000224634">
    <property type="component" value="Unassembled WGS sequence"/>
</dbReference>
<reference evidence="1" key="1">
    <citation type="submission" date="2017-10" db="EMBL/GenBank/DDBJ databases">
        <title>Comparative genomics in systemic dimorphic fungi from Ajellomycetaceae.</title>
        <authorList>
            <person name="Munoz J.F."/>
            <person name="Mcewen J.G."/>
            <person name="Clay O.K."/>
            <person name="Cuomo C.A."/>
        </authorList>
    </citation>
    <scope>NUCLEOTIDE SEQUENCE [LARGE SCALE GENOMIC DNA]</scope>
    <source>
        <strain evidence="1">UAMH7299</strain>
    </source>
</reference>
<protein>
    <submittedName>
        <fullName evidence="1">Uncharacterized protein</fullName>
    </submittedName>
</protein>
<name>A0A2B7Z3H8_POLH7</name>